<reference evidence="3" key="1">
    <citation type="submission" date="2020-10" db="EMBL/GenBank/DDBJ databases">
        <authorList>
            <person name="Gilroy R."/>
        </authorList>
    </citation>
    <scope>NUCLEOTIDE SEQUENCE</scope>
    <source>
        <strain evidence="3">E3-2379</strain>
    </source>
</reference>
<comment type="caution">
    <text evidence="3">The sequence shown here is derived from an EMBL/GenBank/DDBJ whole genome shotgun (WGS) entry which is preliminary data.</text>
</comment>
<sequence>MLNLLWGAMILIAIVTASFQGTMAQVNIAFLDSAKEAIELCIFMLGVVGMWSGFMKVAESSGLVNMLSKKLGGIMKWMFPTIPKGHKASAYIATNIIANMFGLGWAATPSGLMAMKELDKLNGYQKEASDDMCMFLILNISSLQLIPINMIGYRSQYGSPTPSIIIIPALIATMISTVVGVLYAKWKRRT</sequence>
<gene>
    <name evidence="3" type="ORF">IAC13_09120</name>
</gene>
<evidence type="ECO:0000313" key="4">
    <source>
        <dbReference type="Proteomes" id="UP000823618"/>
    </source>
</evidence>
<organism evidence="3 4">
    <name type="scientific">Candidatus Scybalomonas excrementavium</name>
    <dbReference type="NCBI Taxonomy" id="2840943"/>
    <lineage>
        <taxon>Bacteria</taxon>
        <taxon>Bacillati</taxon>
        <taxon>Bacillota</taxon>
        <taxon>Clostridia</taxon>
        <taxon>Lachnospirales</taxon>
        <taxon>Lachnospiraceae</taxon>
        <taxon>Lachnospiraceae incertae sedis</taxon>
        <taxon>Candidatus Scybalomonas</taxon>
    </lineage>
</organism>
<dbReference type="Pfam" id="PF07670">
    <property type="entry name" value="Gate"/>
    <property type="match status" value="1"/>
</dbReference>
<feature type="transmembrane region" description="Helical" evidence="1">
    <location>
        <begin position="6"/>
        <end position="30"/>
    </location>
</feature>
<evidence type="ECO:0000313" key="3">
    <source>
        <dbReference type="EMBL" id="MBO8464077.1"/>
    </source>
</evidence>
<dbReference type="InterPro" id="IPR011642">
    <property type="entry name" value="Gate_dom"/>
</dbReference>
<keyword evidence="1" id="KW-0472">Membrane</keyword>
<proteinExistence type="predicted"/>
<feature type="transmembrane region" description="Helical" evidence="1">
    <location>
        <begin position="164"/>
        <end position="184"/>
    </location>
</feature>
<accession>A0A9D9I1F7</accession>
<keyword evidence="1" id="KW-0812">Transmembrane</keyword>
<dbReference type="AlphaFoldDB" id="A0A9D9I1F7"/>
<feature type="transmembrane region" description="Helical" evidence="1">
    <location>
        <begin position="88"/>
        <end position="112"/>
    </location>
</feature>
<feature type="domain" description="Nucleoside transporter/FeoB GTPase Gate" evidence="2">
    <location>
        <begin position="44"/>
        <end position="151"/>
    </location>
</feature>
<evidence type="ECO:0000256" key="1">
    <source>
        <dbReference type="SAM" id="Phobius"/>
    </source>
</evidence>
<reference evidence="3" key="2">
    <citation type="journal article" date="2021" name="PeerJ">
        <title>Extensive microbial diversity within the chicken gut microbiome revealed by metagenomics and culture.</title>
        <authorList>
            <person name="Gilroy R."/>
            <person name="Ravi A."/>
            <person name="Getino M."/>
            <person name="Pursley I."/>
            <person name="Horton D.L."/>
            <person name="Alikhan N.F."/>
            <person name="Baker D."/>
            <person name="Gharbi K."/>
            <person name="Hall N."/>
            <person name="Watson M."/>
            <person name="Adriaenssens E.M."/>
            <person name="Foster-Nyarko E."/>
            <person name="Jarju S."/>
            <person name="Secka A."/>
            <person name="Antonio M."/>
            <person name="Oren A."/>
            <person name="Chaudhuri R.R."/>
            <person name="La Ragione R."/>
            <person name="Hildebrand F."/>
            <person name="Pallen M.J."/>
        </authorList>
    </citation>
    <scope>NUCLEOTIDE SEQUENCE</scope>
    <source>
        <strain evidence="3">E3-2379</strain>
    </source>
</reference>
<name>A0A9D9I1F7_9FIRM</name>
<dbReference type="EMBL" id="JADIML010000258">
    <property type="protein sequence ID" value="MBO8464077.1"/>
    <property type="molecule type" value="Genomic_DNA"/>
</dbReference>
<feature type="transmembrane region" description="Helical" evidence="1">
    <location>
        <begin position="133"/>
        <end position="152"/>
    </location>
</feature>
<evidence type="ECO:0000259" key="2">
    <source>
        <dbReference type="Pfam" id="PF07670"/>
    </source>
</evidence>
<keyword evidence="1" id="KW-1133">Transmembrane helix</keyword>
<protein>
    <recommendedName>
        <fullName evidence="2">Nucleoside transporter/FeoB GTPase Gate domain-containing protein</fullName>
    </recommendedName>
</protein>
<dbReference type="Proteomes" id="UP000823618">
    <property type="component" value="Unassembled WGS sequence"/>
</dbReference>